<evidence type="ECO:0008006" key="7">
    <source>
        <dbReference type="Google" id="ProtNLM"/>
    </source>
</evidence>
<dbReference type="Gene3D" id="3.30.470.20">
    <property type="entry name" value="ATP-grasp fold, B domain"/>
    <property type="match status" value="1"/>
</dbReference>
<proteinExistence type="predicted"/>
<evidence type="ECO:0000256" key="1">
    <source>
        <dbReference type="ARBA" id="ARBA00022598"/>
    </source>
</evidence>
<name>A0A4P9X6B2_9FUNG</name>
<dbReference type="AlphaFoldDB" id="A0A4P9X6B2"/>
<dbReference type="GO" id="GO:0000226">
    <property type="term" value="P:microtubule cytoskeleton organization"/>
    <property type="evidence" value="ECO:0007669"/>
    <property type="project" value="TreeGrafter"/>
</dbReference>
<keyword evidence="6" id="KW-1185">Reference proteome</keyword>
<dbReference type="GO" id="GO:0070740">
    <property type="term" value="F:tubulin-glutamic acid ligase activity"/>
    <property type="evidence" value="ECO:0007669"/>
    <property type="project" value="TreeGrafter"/>
</dbReference>
<dbReference type="Pfam" id="PF03133">
    <property type="entry name" value="TTL"/>
    <property type="match status" value="1"/>
</dbReference>
<organism evidence="5 6">
    <name type="scientific">Caulochytrium protostelioides</name>
    <dbReference type="NCBI Taxonomy" id="1555241"/>
    <lineage>
        <taxon>Eukaryota</taxon>
        <taxon>Fungi</taxon>
        <taxon>Fungi incertae sedis</taxon>
        <taxon>Chytridiomycota</taxon>
        <taxon>Chytridiomycota incertae sedis</taxon>
        <taxon>Chytridiomycetes</taxon>
        <taxon>Caulochytriales</taxon>
        <taxon>Caulochytriaceae</taxon>
        <taxon>Caulochytrium</taxon>
    </lineage>
</organism>
<dbReference type="InterPro" id="IPR004344">
    <property type="entry name" value="TTL/TTLL_fam"/>
</dbReference>
<dbReference type="SUPFAM" id="SSF56059">
    <property type="entry name" value="Glutathione synthetase ATP-binding domain-like"/>
    <property type="match status" value="1"/>
</dbReference>
<dbReference type="Proteomes" id="UP000274922">
    <property type="component" value="Unassembled WGS sequence"/>
</dbReference>
<keyword evidence="3" id="KW-0067">ATP-binding</keyword>
<evidence type="ECO:0000256" key="4">
    <source>
        <dbReference type="SAM" id="MobiDB-lite"/>
    </source>
</evidence>
<reference evidence="6" key="1">
    <citation type="journal article" date="2018" name="Nat. Microbiol.">
        <title>Leveraging single-cell genomics to expand the fungal tree of life.</title>
        <authorList>
            <person name="Ahrendt S.R."/>
            <person name="Quandt C.A."/>
            <person name="Ciobanu D."/>
            <person name="Clum A."/>
            <person name="Salamov A."/>
            <person name="Andreopoulos B."/>
            <person name="Cheng J.F."/>
            <person name="Woyke T."/>
            <person name="Pelin A."/>
            <person name="Henrissat B."/>
            <person name="Reynolds N.K."/>
            <person name="Benny G.L."/>
            <person name="Smith M.E."/>
            <person name="James T.Y."/>
            <person name="Grigoriev I.V."/>
        </authorList>
    </citation>
    <scope>NUCLEOTIDE SEQUENCE [LARGE SCALE GENOMIC DNA]</scope>
    <source>
        <strain evidence="6">ATCC 52028</strain>
    </source>
</reference>
<feature type="region of interest" description="Disordered" evidence="4">
    <location>
        <begin position="1"/>
        <end position="31"/>
    </location>
</feature>
<dbReference type="PANTHER" id="PTHR12241">
    <property type="entry name" value="TUBULIN POLYGLUTAMYLASE"/>
    <property type="match status" value="1"/>
</dbReference>
<dbReference type="GO" id="GO:0005524">
    <property type="term" value="F:ATP binding"/>
    <property type="evidence" value="ECO:0007669"/>
    <property type="project" value="UniProtKB-KW"/>
</dbReference>
<accession>A0A4P9X6B2</accession>
<gene>
    <name evidence="5" type="ORF">CXG81DRAFT_26760</name>
</gene>
<dbReference type="PANTHER" id="PTHR12241:SF147">
    <property type="entry name" value="TUBULIN POLYGLUTAMYLASE TTLL7"/>
    <property type="match status" value="1"/>
</dbReference>
<dbReference type="OrthoDB" id="202825at2759"/>
<evidence type="ECO:0000256" key="3">
    <source>
        <dbReference type="ARBA" id="ARBA00022840"/>
    </source>
</evidence>
<keyword evidence="1" id="KW-0436">Ligase</keyword>
<keyword evidence="2" id="KW-0547">Nucleotide-binding</keyword>
<dbReference type="GO" id="GO:0015631">
    <property type="term" value="F:tubulin binding"/>
    <property type="evidence" value="ECO:0007669"/>
    <property type="project" value="TreeGrafter"/>
</dbReference>
<sequence>MAMTASHGAASLPASSSLSASGPPYADPSAPPRLRINLEGCKYDLLRTICQEQNYAIDTERWQLCWWDLGVSMERLLSMEGYQKINHFPGMEAICRKNHLARNTARLSRRFPNDYNFMPRTWQLPADYNDLKRAFQAARAPGKLPPTFIAKPSQGCQGRGIFLTQQLADIEDLQTSMVVQRYLPDPLLIDGLKFDLRVYVLVASVNPLKIWLFDDGLARFATVPYAAPSPENLACMPMHLTNYKINKDAPGFVHSDREDMGSKQSIKAVLARLRREGAPVDQLWHEIGQIICKTLLMIQPELASNLRAAMHDAALHGVQESPCFEVLGFDIMMDRQYRPWILEVNHSPSFTCDQAIDLRIKRAVVTSTIDIVMASTLHSHADYASWERAQRSQALHPEQYEGFRQAIAQFAQHTRASQVRAQARAQQDAEATRRRSQFDRWQTRAKTTYARDWSVAQLYQAPPLAALDYMERLRRAEQRRAALTAARQMNGDSGSRTHLSLGSAAFTFDNTEEDAKHGSSAAARAAAAATTSVNDGSGIQEYTWAGQ</sequence>
<evidence type="ECO:0000256" key="2">
    <source>
        <dbReference type="ARBA" id="ARBA00022741"/>
    </source>
</evidence>
<dbReference type="PROSITE" id="PS51221">
    <property type="entry name" value="TTL"/>
    <property type="match status" value="1"/>
</dbReference>
<feature type="compositionally biased region" description="Low complexity" evidence="4">
    <location>
        <begin position="1"/>
        <end position="24"/>
    </location>
</feature>
<dbReference type="GO" id="GO:0036064">
    <property type="term" value="C:ciliary basal body"/>
    <property type="evidence" value="ECO:0007669"/>
    <property type="project" value="TreeGrafter"/>
</dbReference>
<evidence type="ECO:0000313" key="6">
    <source>
        <dbReference type="Proteomes" id="UP000274922"/>
    </source>
</evidence>
<protein>
    <recommendedName>
        <fullName evidence="7">TTL-domain-containing protein</fullName>
    </recommendedName>
</protein>
<dbReference type="EMBL" id="ML014211">
    <property type="protein sequence ID" value="RKP00531.1"/>
    <property type="molecule type" value="Genomic_DNA"/>
</dbReference>
<evidence type="ECO:0000313" key="5">
    <source>
        <dbReference type="EMBL" id="RKP00531.1"/>
    </source>
</evidence>